<evidence type="ECO:0000256" key="1">
    <source>
        <dbReference type="SAM" id="SignalP"/>
    </source>
</evidence>
<name>A0ABD3STH0_9STRA</name>
<proteinExistence type="predicted"/>
<feature type="signal peptide" evidence="1">
    <location>
        <begin position="1"/>
        <end position="22"/>
    </location>
</feature>
<accession>A0ABD3STH0</accession>
<evidence type="ECO:0000313" key="3">
    <source>
        <dbReference type="Proteomes" id="UP001530377"/>
    </source>
</evidence>
<dbReference type="AlphaFoldDB" id="A0ABD3STH0"/>
<comment type="caution">
    <text evidence="2">The sequence shown here is derived from an EMBL/GenBank/DDBJ whole genome shotgun (WGS) entry which is preliminary data.</text>
</comment>
<feature type="chain" id="PRO_5044840530" evidence="1">
    <location>
        <begin position="23"/>
        <end position="367"/>
    </location>
</feature>
<gene>
    <name evidence="2" type="ORF">ACHAXA_000574</name>
</gene>
<evidence type="ECO:0000313" key="2">
    <source>
        <dbReference type="EMBL" id="KAL3827701.1"/>
    </source>
</evidence>
<organism evidence="2 3">
    <name type="scientific">Cyclostephanos tholiformis</name>
    <dbReference type="NCBI Taxonomy" id="382380"/>
    <lineage>
        <taxon>Eukaryota</taxon>
        <taxon>Sar</taxon>
        <taxon>Stramenopiles</taxon>
        <taxon>Ochrophyta</taxon>
        <taxon>Bacillariophyta</taxon>
        <taxon>Coscinodiscophyceae</taxon>
        <taxon>Thalassiosirophycidae</taxon>
        <taxon>Stephanodiscales</taxon>
        <taxon>Stephanodiscaceae</taxon>
        <taxon>Cyclostephanos</taxon>
    </lineage>
</organism>
<protein>
    <submittedName>
        <fullName evidence="2">Uncharacterized protein</fullName>
    </submittedName>
</protein>
<sequence length="367" mass="39579">MLFSTFGSVLFAAAFIASPATAQIIENFDIDYKNLTTSWQNNVVSEITLNYDIGKSRAYQVALFDKDCVGTITGTTTNITTTITAGSSANHDGLAVSIDLDKSTITASNIWAEDESLEFCVRLRLLSGSEIIQEHKKNIRITFNLSAGFETTSVQGQSPSLSDASGEASVGTYIKACKCENFDSFKCNTSPLSPDAILYVCISSIDPDVEVEYVQGLGLFEGNDALMVVSAASIQNEEISTMNFKNATAVGVATIVPSRFFSYAGVSNIKINGTVETKLVGSTRRLINDLAHDPSPIAHDRAKGRMMRGDEHPSPFGFSIQAEHAEAIPNVEWSAAHNEGSGSTTETHGTAYSIIRVFAFFVWAMLL</sequence>
<dbReference type="Proteomes" id="UP001530377">
    <property type="component" value="Unassembled WGS sequence"/>
</dbReference>
<keyword evidence="3" id="KW-1185">Reference proteome</keyword>
<keyword evidence="1" id="KW-0732">Signal</keyword>
<reference evidence="2 3" key="1">
    <citation type="submission" date="2024-10" db="EMBL/GenBank/DDBJ databases">
        <title>Updated reference genomes for cyclostephanoid diatoms.</title>
        <authorList>
            <person name="Roberts W.R."/>
            <person name="Alverson A.J."/>
        </authorList>
    </citation>
    <scope>NUCLEOTIDE SEQUENCE [LARGE SCALE GENOMIC DNA]</scope>
    <source>
        <strain evidence="2 3">AJA228-03</strain>
    </source>
</reference>
<dbReference type="EMBL" id="JALLPB020000001">
    <property type="protein sequence ID" value="KAL3827701.1"/>
    <property type="molecule type" value="Genomic_DNA"/>
</dbReference>